<keyword evidence="5" id="KW-1185">Reference proteome</keyword>
<evidence type="ECO:0008006" key="6">
    <source>
        <dbReference type="Google" id="ProtNLM"/>
    </source>
</evidence>
<dbReference type="GO" id="GO:0005524">
    <property type="term" value="F:ATP binding"/>
    <property type="evidence" value="ECO:0007669"/>
    <property type="project" value="UniProtKB-KW"/>
</dbReference>
<dbReference type="InterPro" id="IPR027417">
    <property type="entry name" value="P-loop_NTPase"/>
</dbReference>
<reference evidence="4" key="1">
    <citation type="submission" date="2020-09" db="EMBL/GenBank/DDBJ databases">
        <title>New species isolated from human feces.</title>
        <authorList>
            <person name="Kitahara M."/>
            <person name="Shigeno Y."/>
            <person name="Shime M."/>
            <person name="Matsumoto Y."/>
            <person name="Nakamura S."/>
            <person name="Motooka D."/>
            <person name="Fukuoka S."/>
            <person name="Nishikawa H."/>
            <person name="Benno Y."/>
        </authorList>
    </citation>
    <scope>NUCLEOTIDE SEQUENCE</scope>
    <source>
        <strain evidence="4">MM35</strain>
    </source>
</reference>
<sequence>MKKHILLRGERGVGKSTLIRRLLEASDLQPGGFYTKMDKNPGELMHPIYIYPATLPEAARKRGEENLVGRCGEQGRFKEIFPHVFDTLGSAYLKDTAACRVIVMDELGFLESEAQAFRAAVLGVLDGEVPVLAAVKDRMDVPFLHQVCAHPRAEVVPIDTQNRDALFHRLLPIVKSWK</sequence>
<evidence type="ECO:0000256" key="2">
    <source>
        <dbReference type="ARBA" id="ARBA00022801"/>
    </source>
</evidence>
<gene>
    <name evidence="4" type="ORF">MM35RIKEN_05770</name>
</gene>
<name>A0A810PVV8_9FIRM</name>
<keyword evidence="3" id="KW-0067">ATP-binding</keyword>
<proteinExistence type="predicted"/>
<keyword evidence="1" id="KW-0547">Nucleotide-binding</keyword>
<dbReference type="EMBL" id="AP023415">
    <property type="protein sequence ID" value="BCK78385.1"/>
    <property type="molecule type" value="Genomic_DNA"/>
</dbReference>
<evidence type="ECO:0000256" key="3">
    <source>
        <dbReference type="ARBA" id="ARBA00022840"/>
    </source>
</evidence>
<dbReference type="Proteomes" id="UP000681343">
    <property type="component" value="Chromosome"/>
</dbReference>
<evidence type="ECO:0000313" key="5">
    <source>
        <dbReference type="Proteomes" id="UP000681343"/>
    </source>
</evidence>
<dbReference type="PANTHER" id="PTHR43146">
    <property type="entry name" value="CANCER-RELATED NUCLEOSIDE-TRIPHOSPHATASE"/>
    <property type="match status" value="1"/>
</dbReference>
<dbReference type="SUPFAM" id="SSF52540">
    <property type="entry name" value="P-loop containing nucleoside triphosphate hydrolases"/>
    <property type="match status" value="1"/>
</dbReference>
<keyword evidence="2" id="KW-0378">Hydrolase</keyword>
<dbReference type="InterPro" id="IPR004948">
    <property type="entry name" value="Nuc-triphosphatase_THEP1"/>
</dbReference>
<evidence type="ECO:0000313" key="4">
    <source>
        <dbReference type="EMBL" id="BCK78385.1"/>
    </source>
</evidence>
<dbReference type="RefSeq" id="WP_212819127.1">
    <property type="nucleotide sequence ID" value="NZ_AP023415.1"/>
</dbReference>
<dbReference type="GO" id="GO:0017111">
    <property type="term" value="F:ribonucleoside triphosphate phosphatase activity"/>
    <property type="evidence" value="ECO:0007669"/>
    <property type="project" value="InterPro"/>
</dbReference>
<dbReference type="PANTHER" id="PTHR43146:SF1">
    <property type="entry name" value="CANCER-RELATED NUCLEOSIDE-TRIPHOSPHATASE"/>
    <property type="match status" value="1"/>
</dbReference>
<evidence type="ECO:0000256" key="1">
    <source>
        <dbReference type="ARBA" id="ARBA00022741"/>
    </source>
</evidence>
<dbReference type="Gene3D" id="3.40.50.300">
    <property type="entry name" value="P-loop containing nucleotide triphosphate hydrolases"/>
    <property type="match status" value="1"/>
</dbReference>
<organism evidence="4 5">
    <name type="scientific">Vescimonas fastidiosa</name>
    <dbReference type="NCBI Taxonomy" id="2714353"/>
    <lineage>
        <taxon>Bacteria</taxon>
        <taxon>Bacillati</taxon>
        <taxon>Bacillota</taxon>
        <taxon>Clostridia</taxon>
        <taxon>Eubacteriales</taxon>
        <taxon>Oscillospiraceae</taxon>
        <taxon>Vescimonas</taxon>
    </lineage>
</organism>
<dbReference type="AlphaFoldDB" id="A0A810PVV8"/>
<dbReference type="Pfam" id="PF03266">
    <property type="entry name" value="NTPase_1"/>
    <property type="match status" value="1"/>
</dbReference>
<protein>
    <recommendedName>
        <fullName evidence="6">AAA+ ATPase domain-containing protein</fullName>
    </recommendedName>
</protein>
<accession>A0A810PVV8</accession>
<dbReference type="KEGG" id="vfa:MM35RIKEN_05770"/>